<proteinExistence type="predicted"/>
<accession>A0A542UDW3</accession>
<dbReference type="InterPro" id="IPR008407">
    <property type="entry name" value="Brnchd-chn_aa_trnsp_AzlD"/>
</dbReference>
<dbReference type="OrthoDB" id="4484240at2"/>
<keyword evidence="1" id="KW-0812">Transmembrane</keyword>
<comment type="caution">
    <text evidence="2">The sequence shown here is derived from an EMBL/GenBank/DDBJ whole genome shotgun (WGS) entry which is preliminary data.</text>
</comment>
<organism evidence="2 3">
    <name type="scientific">Streptomyces puniciscabiei</name>
    <dbReference type="NCBI Taxonomy" id="164348"/>
    <lineage>
        <taxon>Bacteria</taxon>
        <taxon>Bacillati</taxon>
        <taxon>Actinomycetota</taxon>
        <taxon>Actinomycetes</taxon>
        <taxon>Kitasatosporales</taxon>
        <taxon>Streptomycetaceae</taxon>
        <taxon>Streptomyces</taxon>
    </lineage>
</organism>
<dbReference type="RefSeq" id="WP_055710619.1">
    <property type="nucleotide sequence ID" value="NZ_JBPJFI010000001.1"/>
</dbReference>
<evidence type="ECO:0000256" key="1">
    <source>
        <dbReference type="SAM" id="Phobius"/>
    </source>
</evidence>
<dbReference type="Proteomes" id="UP000318103">
    <property type="component" value="Unassembled WGS sequence"/>
</dbReference>
<dbReference type="STRING" id="164348.BFF78_18295"/>
<dbReference type="AlphaFoldDB" id="A0A542UDW3"/>
<protein>
    <submittedName>
        <fullName evidence="2">Branched-subunit amino acid transport protein AzlD</fullName>
    </submittedName>
</protein>
<dbReference type="EMBL" id="VFNX01000001">
    <property type="protein sequence ID" value="TQK97260.1"/>
    <property type="molecule type" value="Genomic_DNA"/>
</dbReference>
<feature type="transmembrane region" description="Helical" evidence="1">
    <location>
        <begin position="6"/>
        <end position="26"/>
    </location>
</feature>
<keyword evidence="1" id="KW-1133">Transmembrane helix</keyword>
<keyword evidence="3" id="KW-1185">Reference proteome</keyword>
<evidence type="ECO:0000313" key="2">
    <source>
        <dbReference type="EMBL" id="TQK97260.1"/>
    </source>
</evidence>
<gene>
    <name evidence="2" type="ORF">FB563_2223</name>
</gene>
<feature type="transmembrane region" description="Helical" evidence="1">
    <location>
        <begin position="86"/>
        <end position="103"/>
    </location>
</feature>
<name>A0A542UDW3_9ACTN</name>
<reference evidence="2 3" key="1">
    <citation type="submission" date="2019-06" db="EMBL/GenBank/DDBJ databases">
        <title>Sequencing the genomes of 1000 actinobacteria strains.</title>
        <authorList>
            <person name="Klenk H.-P."/>
        </authorList>
    </citation>
    <scope>NUCLEOTIDE SEQUENCE [LARGE SCALE GENOMIC DNA]</scope>
    <source>
        <strain evidence="2 3">DSM 41929</strain>
    </source>
</reference>
<keyword evidence="1" id="KW-0472">Membrane</keyword>
<sequence>MNATVVMILALAVGTYAFRLVGPVLHGRVEIPARAQELASAGAVVLLVALLATGALTESGGFAGWARPAGVLVAGVLAWRRAPFPVVVVAAAATTALLRLAGVG</sequence>
<evidence type="ECO:0000313" key="3">
    <source>
        <dbReference type="Proteomes" id="UP000318103"/>
    </source>
</evidence>
<dbReference type="Pfam" id="PF05437">
    <property type="entry name" value="AzlD"/>
    <property type="match status" value="1"/>
</dbReference>
<feature type="transmembrane region" description="Helical" evidence="1">
    <location>
        <begin position="38"/>
        <end position="56"/>
    </location>
</feature>